<dbReference type="EMBL" id="JAYRBN010000007">
    <property type="protein sequence ID" value="KAL2751527.1"/>
    <property type="molecule type" value="Genomic_DNA"/>
</dbReference>
<reference evidence="1 2" key="1">
    <citation type="journal article" date="2024" name="Ann. Entomol. Soc. Am.">
        <title>Genomic analyses of the southern and eastern yellowjacket wasps (Hymenoptera: Vespidae) reveal evolutionary signatures of social life.</title>
        <authorList>
            <person name="Catto M.A."/>
            <person name="Caine P.B."/>
            <person name="Orr S.E."/>
            <person name="Hunt B.G."/>
            <person name="Goodisman M.A.D."/>
        </authorList>
    </citation>
    <scope>NUCLEOTIDE SEQUENCE [LARGE SCALE GENOMIC DNA]</scope>
    <source>
        <strain evidence="1">232</strain>
        <tissue evidence="1">Head and thorax</tissue>
    </source>
</reference>
<gene>
    <name evidence="1" type="ORF">V1477_000685</name>
</gene>
<name>A0ABD2D2C1_VESMC</name>
<dbReference type="AlphaFoldDB" id="A0ABD2D2C1"/>
<keyword evidence="2" id="KW-1185">Reference proteome</keyword>
<comment type="caution">
    <text evidence="1">The sequence shown here is derived from an EMBL/GenBank/DDBJ whole genome shotgun (WGS) entry which is preliminary data.</text>
</comment>
<protein>
    <submittedName>
        <fullName evidence="1">Uncharacterized protein</fullName>
    </submittedName>
</protein>
<accession>A0ABD2D2C1</accession>
<evidence type="ECO:0000313" key="2">
    <source>
        <dbReference type="Proteomes" id="UP001607303"/>
    </source>
</evidence>
<sequence>MTGQPCVKIPPIVGRNPDRTCSRRCLSKVAEETHSTVTPERFFAITEHGSSKEEQTWNAVRYLFLNEEGKQFETPATTSLLKSVENTKEVDANNIDNRLRDNMLYRNRELTMESPNLFGENPLSVCNHTSFYYYLV</sequence>
<organism evidence="1 2">
    <name type="scientific">Vespula maculifrons</name>
    <name type="common">Eastern yellow jacket</name>
    <name type="synonym">Wasp</name>
    <dbReference type="NCBI Taxonomy" id="7453"/>
    <lineage>
        <taxon>Eukaryota</taxon>
        <taxon>Metazoa</taxon>
        <taxon>Ecdysozoa</taxon>
        <taxon>Arthropoda</taxon>
        <taxon>Hexapoda</taxon>
        <taxon>Insecta</taxon>
        <taxon>Pterygota</taxon>
        <taxon>Neoptera</taxon>
        <taxon>Endopterygota</taxon>
        <taxon>Hymenoptera</taxon>
        <taxon>Apocrita</taxon>
        <taxon>Aculeata</taxon>
        <taxon>Vespoidea</taxon>
        <taxon>Vespidae</taxon>
        <taxon>Vespinae</taxon>
        <taxon>Vespula</taxon>
    </lineage>
</organism>
<evidence type="ECO:0000313" key="1">
    <source>
        <dbReference type="EMBL" id="KAL2751527.1"/>
    </source>
</evidence>
<dbReference type="Proteomes" id="UP001607303">
    <property type="component" value="Unassembled WGS sequence"/>
</dbReference>
<proteinExistence type="predicted"/>